<evidence type="ECO:0000313" key="2">
    <source>
        <dbReference type="Proteomes" id="UP000887116"/>
    </source>
</evidence>
<comment type="caution">
    <text evidence="1">The sequence shown here is derived from an EMBL/GenBank/DDBJ whole genome shotgun (WGS) entry which is preliminary data.</text>
</comment>
<dbReference type="Proteomes" id="UP000887116">
    <property type="component" value="Unassembled WGS sequence"/>
</dbReference>
<proteinExistence type="predicted"/>
<accession>A0A8X6LYF2</accession>
<protein>
    <submittedName>
        <fullName evidence="1">KRAB-A domain-containing protein 2</fullName>
    </submittedName>
</protein>
<reference evidence="1" key="1">
    <citation type="submission" date="2020-07" db="EMBL/GenBank/DDBJ databases">
        <title>Multicomponent nature underlies the extraordinary mechanical properties of spider dragline silk.</title>
        <authorList>
            <person name="Kono N."/>
            <person name="Nakamura H."/>
            <person name="Mori M."/>
            <person name="Yoshida Y."/>
            <person name="Ohtoshi R."/>
            <person name="Malay A.D."/>
            <person name="Moran D.A.P."/>
            <person name="Tomita M."/>
            <person name="Numata K."/>
            <person name="Arakawa K."/>
        </authorList>
    </citation>
    <scope>NUCLEOTIDE SEQUENCE</scope>
</reference>
<dbReference type="EMBL" id="BMAO01038392">
    <property type="protein sequence ID" value="GFR24624.1"/>
    <property type="molecule type" value="Genomic_DNA"/>
</dbReference>
<gene>
    <name evidence="1" type="primary">KRBA2_4</name>
    <name evidence="1" type="ORF">TNCT_578671</name>
</gene>
<keyword evidence="2" id="KW-1185">Reference proteome</keyword>
<name>A0A8X6LYF2_TRICU</name>
<organism evidence="1 2">
    <name type="scientific">Trichonephila clavata</name>
    <name type="common">Joro spider</name>
    <name type="synonym">Nephila clavata</name>
    <dbReference type="NCBI Taxonomy" id="2740835"/>
    <lineage>
        <taxon>Eukaryota</taxon>
        <taxon>Metazoa</taxon>
        <taxon>Ecdysozoa</taxon>
        <taxon>Arthropoda</taxon>
        <taxon>Chelicerata</taxon>
        <taxon>Arachnida</taxon>
        <taxon>Araneae</taxon>
        <taxon>Araneomorphae</taxon>
        <taxon>Entelegynae</taxon>
        <taxon>Araneoidea</taxon>
        <taxon>Nephilidae</taxon>
        <taxon>Trichonephila</taxon>
    </lineage>
</organism>
<dbReference type="OrthoDB" id="6432358at2759"/>
<sequence length="169" mass="19963">MQEGSEYLSEMKNKFYTNLFSKDAKHNSVMMTKQKYDSIIEDVKRIKISKKKESTRDYRIVERYDVMTIRGCEKLIEPISDDRTVVRMFVYAEELFEILHCAHQSINHGGRDKMIKFLNALYKNITQAQIKMYLDVCEFCQQKQKSEYLVGVVINCTLFYHIVCLSISV</sequence>
<dbReference type="AlphaFoldDB" id="A0A8X6LYF2"/>
<evidence type="ECO:0000313" key="1">
    <source>
        <dbReference type="EMBL" id="GFR24624.1"/>
    </source>
</evidence>